<dbReference type="InterPro" id="IPR004244">
    <property type="entry name" value="Transposase_22"/>
</dbReference>
<protein>
    <recommendedName>
        <fullName evidence="4">L1 transposable element RRM domain-containing protein</fullName>
    </recommendedName>
</protein>
<reference evidence="2" key="1">
    <citation type="submission" date="2022-03" db="EMBL/GenBank/DDBJ databases">
        <authorList>
            <person name="Alioto T."/>
            <person name="Alioto T."/>
            <person name="Gomez Garrido J."/>
        </authorList>
    </citation>
    <scope>NUCLEOTIDE SEQUENCE</scope>
</reference>
<feature type="region of interest" description="Disordered" evidence="1">
    <location>
        <begin position="322"/>
        <end position="353"/>
    </location>
</feature>
<keyword evidence="3" id="KW-1185">Reference proteome</keyword>
<evidence type="ECO:0008006" key="4">
    <source>
        <dbReference type="Google" id="ProtNLM"/>
    </source>
</evidence>
<dbReference type="AlphaFoldDB" id="A0AAD1T623"/>
<feature type="region of interest" description="Disordered" evidence="1">
    <location>
        <begin position="1"/>
        <end position="58"/>
    </location>
</feature>
<gene>
    <name evidence="2" type="ORF">PECUL_23A027515</name>
</gene>
<sequence>MGRNRRTEPPQTPRGSQQTQSQGPMDSFLQPTPGSGGEAVDPRSAPSSPASSMGTEHSALDRISEELRSIAASMATKTDLLTLTTTIQDALRAEMAGIRTEVTAQGSRIEALEHSTEAQSNRISATDVAVSRQGEMLLDMRRHLEDLDNRGRRCNIRVRGVPEAEGEEDAEEVLTGLFNMLLQEEAPHQFEFERAHRATRPRLPEDGPRDLICCLHSFPVKDSIMKRARERPEWTYRNAQVSLYNDLSPLTLTARRALRPVTTALRDRHVNYKWGFPFALMARHQDGWISARWPAEIPCFLETLGIPPIPVTNWVLGPVGQVPRPQRAPRRCREGSPPRQLPRRRMDPGGQAE</sequence>
<proteinExistence type="predicted"/>
<evidence type="ECO:0000256" key="1">
    <source>
        <dbReference type="SAM" id="MobiDB-lite"/>
    </source>
</evidence>
<organism evidence="2 3">
    <name type="scientific">Pelobates cultripes</name>
    <name type="common">Western spadefoot toad</name>
    <dbReference type="NCBI Taxonomy" id="61616"/>
    <lineage>
        <taxon>Eukaryota</taxon>
        <taxon>Metazoa</taxon>
        <taxon>Chordata</taxon>
        <taxon>Craniata</taxon>
        <taxon>Vertebrata</taxon>
        <taxon>Euteleostomi</taxon>
        <taxon>Amphibia</taxon>
        <taxon>Batrachia</taxon>
        <taxon>Anura</taxon>
        <taxon>Pelobatoidea</taxon>
        <taxon>Pelobatidae</taxon>
        <taxon>Pelobates</taxon>
    </lineage>
</organism>
<name>A0AAD1T623_PELCU</name>
<dbReference type="PANTHER" id="PTHR11505">
    <property type="entry name" value="L1 TRANSPOSABLE ELEMENT-RELATED"/>
    <property type="match status" value="1"/>
</dbReference>
<evidence type="ECO:0000313" key="3">
    <source>
        <dbReference type="Proteomes" id="UP001295444"/>
    </source>
</evidence>
<feature type="compositionally biased region" description="Polar residues" evidence="1">
    <location>
        <begin position="13"/>
        <end position="33"/>
    </location>
</feature>
<accession>A0AAD1T623</accession>
<evidence type="ECO:0000313" key="2">
    <source>
        <dbReference type="EMBL" id="CAH2319346.1"/>
    </source>
</evidence>
<dbReference type="Proteomes" id="UP001295444">
    <property type="component" value="Chromosome 10"/>
</dbReference>
<dbReference type="EMBL" id="OW240921">
    <property type="protein sequence ID" value="CAH2319346.1"/>
    <property type="molecule type" value="Genomic_DNA"/>
</dbReference>
<dbReference type="Gene3D" id="3.30.70.1820">
    <property type="entry name" value="L1 transposable element, RRM domain"/>
    <property type="match status" value="1"/>
</dbReference>